<dbReference type="PANTHER" id="PTHR42973:SF39">
    <property type="entry name" value="FAD-BINDING PCMH-TYPE DOMAIN-CONTAINING PROTEIN"/>
    <property type="match status" value="1"/>
</dbReference>
<dbReference type="PROSITE" id="PS51387">
    <property type="entry name" value="FAD_PCMH"/>
    <property type="match status" value="1"/>
</dbReference>
<evidence type="ECO:0000256" key="2">
    <source>
        <dbReference type="ARBA" id="ARBA00005466"/>
    </source>
</evidence>
<dbReference type="PANTHER" id="PTHR42973">
    <property type="entry name" value="BINDING OXIDOREDUCTASE, PUTATIVE (AFU_ORTHOLOGUE AFUA_1G17690)-RELATED"/>
    <property type="match status" value="1"/>
</dbReference>
<proteinExistence type="inferred from homology"/>
<keyword evidence="8" id="KW-1185">Reference proteome</keyword>
<keyword evidence="4" id="KW-0274">FAD</keyword>
<dbReference type="GO" id="GO:0016491">
    <property type="term" value="F:oxidoreductase activity"/>
    <property type="evidence" value="ECO:0007669"/>
    <property type="project" value="UniProtKB-KW"/>
</dbReference>
<dbReference type="Gene3D" id="3.40.462.20">
    <property type="match status" value="1"/>
</dbReference>
<keyword evidence="5" id="KW-0560">Oxidoreductase</keyword>
<evidence type="ECO:0000256" key="5">
    <source>
        <dbReference type="ARBA" id="ARBA00023002"/>
    </source>
</evidence>
<feature type="domain" description="FAD-binding PCMH-type" evidence="6">
    <location>
        <begin position="36"/>
        <end position="208"/>
    </location>
</feature>
<comment type="caution">
    <text evidence="7">The sequence shown here is derived from an EMBL/GenBank/DDBJ whole genome shotgun (WGS) entry which is preliminary data.</text>
</comment>
<dbReference type="AlphaFoldDB" id="A0A7K3WB80"/>
<keyword evidence="3" id="KW-0285">Flavoprotein</keyword>
<comment type="similarity">
    <text evidence="2">Belongs to the oxygen-dependent FAD-linked oxidoreductase family.</text>
</comment>
<dbReference type="EMBL" id="JAAGWK010000009">
    <property type="protein sequence ID" value="NEL53728.1"/>
    <property type="molecule type" value="Genomic_DNA"/>
</dbReference>
<protein>
    <submittedName>
        <fullName evidence="7">FAD-binding oxidoreductase</fullName>
    </submittedName>
</protein>
<evidence type="ECO:0000313" key="8">
    <source>
        <dbReference type="Proteomes" id="UP000470470"/>
    </source>
</evidence>
<dbReference type="Proteomes" id="UP000470470">
    <property type="component" value="Unassembled WGS sequence"/>
</dbReference>
<name>A0A7K3WB80_9ACTN</name>
<accession>A0A7K3WB80</accession>
<dbReference type="InterPro" id="IPR016166">
    <property type="entry name" value="FAD-bd_PCMH"/>
</dbReference>
<dbReference type="InterPro" id="IPR050416">
    <property type="entry name" value="FAD-linked_Oxidoreductase"/>
</dbReference>
<dbReference type="Gene3D" id="3.30.465.10">
    <property type="match status" value="1"/>
</dbReference>
<dbReference type="InterPro" id="IPR016167">
    <property type="entry name" value="FAD-bd_PCMH_sub1"/>
</dbReference>
<dbReference type="InterPro" id="IPR036318">
    <property type="entry name" value="FAD-bd_PCMH-like_sf"/>
</dbReference>
<gene>
    <name evidence="7" type="ORF">G1H19_06895</name>
</gene>
<dbReference type="Gene3D" id="3.30.43.10">
    <property type="entry name" value="Uridine Diphospho-n-acetylenolpyruvylglucosamine Reductase, domain 2"/>
    <property type="match status" value="1"/>
</dbReference>
<evidence type="ECO:0000256" key="4">
    <source>
        <dbReference type="ARBA" id="ARBA00022827"/>
    </source>
</evidence>
<evidence type="ECO:0000256" key="1">
    <source>
        <dbReference type="ARBA" id="ARBA00001974"/>
    </source>
</evidence>
<dbReference type="RefSeq" id="WP_162392652.1">
    <property type="nucleotide sequence ID" value="NZ_JAABOZ010000002.1"/>
</dbReference>
<sequence length="467" mass="50167">MTQLRTADDVLGESGVAVLLPGTPGYEAARRLWNGMIDRRPRMILQPRDVDGVAAAVRFAREVDLPIAVKCGGHSAPGYSVCDDDGLVVDLSAMSAVSVDAAAKRATVQGGALLRGLDEATAPHGLVVPAGAISHTGAGGLILGGGFGNLMRKFGLTIDSLESVQMVLADGQVVEASETENADLFWAVRGGSGNFGIVTEFRLRCHDFGPDVYVAASIVELEHAEEALRVWRSVMGDDDVPDDLSWISLFRGAPEGPGFEWVPDRLRGVPVLLMPLFWAGDVTEGERVIGELVGRLPTAAVVAGVVPWVASQQQMDHVFVHGRRHYAKAGFLDELPDDLLTALVECAATMPHPSCQFEVLRLGGAVARVGQDATAFPHRQARWPMNIIGLWDDVAADDESIGWVRRVYEVFRPHLSGGSYVNFAGGDEDGGTSAVYGGTWERLVDLKETYDPDNVFRFNANLARSRA</sequence>
<dbReference type="SUPFAM" id="SSF56176">
    <property type="entry name" value="FAD-binding/transporter-associated domain-like"/>
    <property type="match status" value="1"/>
</dbReference>
<dbReference type="InterPro" id="IPR016169">
    <property type="entry name" value="FAD-bd_PCMH_sub2"/>
</dbReference>
<comment type="cofactor">
    <cofactor evidence="1">
        <name>FAD</name>
        <dbReference type="ChEBI" id="CHEBI:57692"/>
    </cofactor>
</comment>
<evidence type="ECO:0000313" key="7">
    <source>
        <dbReference type="EMBL" id="NEL53728.1"/>
    </source>
</evidence>
<evidence type="ECO:0000256" key="3">
    <source>
        <dbReference type="ARBA" id="ARBA00022630"/>
    </source>
</evidence>
<evidence type="ECO:0000259" key="6">
    <source>
        <dbReference type="PROSITE" id="PS51387"/>
    </source>
</evidence>
<dbReference type="Pfam" id="PF08031">
    <property type="entry name" value="BBE"/>
    <property type="match status" value="1"/>
</dbReference>
<organism evidence="7 8">
    <name type="scientific">Goekera deserti</name>
    <dbReference type="NCBI Taxonomy" id="2497753"/>
    <lineage>
        <taxon>Bacteria</taxon>
        <taxon>Bacillati</taxon>
        <taxon>Actinomycetota</taxon>
        <taxon>Actinomycetes</taxon>
        <taxon>Geodermatophilales</taxon>
        <taxon>Geodermatophilaceae</taxon>
        <taxon>Goekera</taxon>
    </lineage>
</organism>
<reference evidence="7 8" key="1">
    <citation type="submission" date="2020-02" db="EMBL/GenBank/DDBJ databases">
        <title>The whole genome sequence of CPCC 205119.</title>
        <authorList>
            <person name="Jiang Z."/>
        </authorList>
    </citation>
    <scope>NUCLEOTIDE SEQUENCE [LARGE SCALE GENOMIC DNA]</scope>
    <source>
        <strain evidence="7 8">CPCC 205119</strain>
    </source>
</reference>
<dbReference type="InterPro" id="IPR006094">
    <property type="entry name" value="Oxid_FAD_bind_N"/>
</dbReference>
<dbReference type="Pfam" id="PF01565">
    <property type="entry name" value="FAD_binding_4"/>
    <property type="match status" value="1"/>
</dbReference>
<dbReference type="InterPro" id="IPR012951">
    <property type="entry name" value="BBE"/>
</dbReference>
<dbReference type="GO" id="GO:0071949">
    <property type="term" value="F:FAD binding"/>
    <property type="evidence" value="ECO:0007669"/>
    <property type="project" value="InterPro"/>
</dbReference>